<dbReference type="Proteomes" id="UP000226437">
    <property type="component" value="Unassembled WGS sequence"/>
</dbReference>
<protein>
    <submittedName>
        <fullName evidence="2">Uncharacterized protein</fullName>
    </submittedName>
</protein>
<keyword evidence="1" id="KW-0472">Membrane</keyword>
<keyword evidence="1" id="KW-1133">Transmembrane helix</keyword>
<reference evidence="2 3" key="1">
    <citation type="submission" date="2017-10" db="EMBL/GenBank/DDBJ databases">
        <title>The draft genome sequence of Lewinella marina KCTC 32374.</title>
        <authorList>
            <person name="Wang K."/>
        </authorList>
    </citation>
    <scope>NUCLEOTIDE SEQUENCE [LARGE SCALE GENOMIC DNA]</scope>
    <source>
        <strain evidence="2 3">MKG-38</strain>
    </source>
</reference>
<dbReference type="EMBL" id="PDLO01000005">
    <property type="protein sequence ID" value="PHK98012.1"/>
    <property type="molecule type" value="Genomic_DNA"/>
</dbReference>
<feature type="transmembrane region" description="Helical" evidence="1">
    <location>
        <begin position="12"/>
        <end position="27"/>
    </location>
</feature>
<dbReference type="OrthoDB" id="1494740at2"/>
<comment type="caution">
    <text evidence="2">The sequence shown here is derived from an EMBL/GenBank/DDBJ whole genome shotgun (WGS) entry which is preliminary data.</text>
</comment>
<evidence type="ECO:0000313" key="2">
    <source>
        <dbReference type="EMBL" id="PHK98012.1"/>
    </source>
</evidence>
<dbReference type="AlphaFoldDB" id="A0A2G0CDH1"/>
<name>A0A2G0CDH1_9BACT</name>
<gene>
    <name evidence="2" type="ORF">CGL56_12525</name>
</gene>
<evidence type="ECO:0000313" key="3">
    <source>
        <dbReference type="Proteomes" id="UP000226437"/>
    </source>
</evidence>
<feature type="transmembrane region" description="Helical" evidence="1">
    <location>
        <begin position="33"/>
        <end position="50"/>
    </location>
</feature>
<accession>A0A2G0CDH1</accession>
<keyword evidence="3" id="KW-1185">Reference proteome</keyword>
<sequence>MKPEQGNDLTRLLLLGGAMLLGLLLLLRIYPPMAFMAFAIGVTIGFFLLGQQVTTLFRRRGGADGDESDFARRVSERLADCRRREENFRDEGERILKSIATLRDDLARNPGADEAEVAKAQAIIKELEAEFSLRHAKASFFSECAARLRELLDRHRLVESMAARRRELRELRRTNFDDEAVVEETRFSIEQDSIQLDTIVELSNSASGSSKTEQAEALRERLERLRSTLGRRESPQGEGS</sequence>
<dbReference type="RefSeq" id="WP_099106911.1">
    <property type="nucleotide sequence ID" value="NZ_JAATJF010000002.1"/>
</dbReference>
<keyword evidence="1" id="KW-0812">Transmembrane</keyword>
<proteinExistence type="predicted"/>
<organism evidence="2 3">
    <name type="scientific">Neolewinella marina</name>
    <dbReference type="NCBI Taxonomy" id="438751"/>
    <lineage>
        <taxon>Bacteria</taxon>
        <taxon>Pseudomonadati</taxon>
        <taxon>Bacteroidota</taxon>
        <taxon>Saprospiria</taxon>
        <taxon>Saprospirales</taxon>
        <taxon>Lewinellaceae</taxon>
        <taxon>Neolewinella</taxon>
    </lineage>
</organism>
<evidence type="ECO:0000256" key="1">
    <source>
        <dbReference type="SAM" id="Phobius"/>
    </source>
</evidence>